<keyword evidence="9" id="KW-1185">Reference proteome</keyword>
<evidence type="ECO:0000256" key="6">
    <source>
        <dbReference type="SAM" id="MobiDB-lite"/>
    </source>
</evidence>
<comment type="similarity">
    <text evidence="2">Belongs to the MipA/OmpV family.</text>
</comment>
<sequence length="368" mass="40505">MSRNEVRRGARPAKCAAALAIILSGSLALTAPALAQRQIDDPNLSPMLFGPTTKDEREKLRQDQREQEEAALISAEQDRDANTLDDPKVRPLIFGEGYDENDPVAARVTLGEKDNNRGFFGALNFLIPEETNLSLGVGPIYKPDYFGSDDYEFNADPQVYVKFRNFVFLDDDGADFGIIGFSRFRAGPSIKIRGRRDQDDNPALAGLGDVGTTFEMGGFVATKFLDRFAFKAKARHAIKTGHHGTVVDGYLTALLFRAGPVSLAAGGQATWVDDNFADAYFSITPEQSANTGGRLGVYDVDSGFRDVGGSVNAYINIGDRWSLNPYATYQYVFRDYARSPIIADYGDRNQFTFGFHIMREFTFGGTGQ</sequence>
<dbReference type="EMBL" id="JBHPON010000002">
    <property type="protein sequence ID" value="MFC6036463.1"/>
    <property type="molecule type" value="Genomic_DNA"/>
</dbReference>
<proteinExistence type="inferred from homology"/>
<protein>
    <submittedName>
        <fullName evidence="8">MipA/OmpV family protein</fullName>
    </submittedName>
</protein>
<dbReference type="RefSeq" id="WP_379882301.1">
    <property type="nucleotide sequence ID" value="NZ_JBHPON010000002.1"/>
</dbReference>
<evidence type="ECO:0000256" key="4">
    <source>
        <dbReference type="ARBA" id="ARBA00023136"/>
    </source>
</evidence>
<dbReference type="Pfam" id="PF06629">
    <property type="entry name" value="MipA"/>
    <property type="match status" value="1"/>
</dbReference>
<accession>A0ABW1KWI4</accession>
<name>A0ABW1KWI4_9PROT</name>
<evidence type="ECO:0000256" key="3">
    <source>
        <dbReference type="ARBA" id="ARBA00022729"/>
    </source>
</evidence>
<evidence type="ECO:0000256" key="2">
    <source>
        <dbReference type="ARBA" id="ARBA00005722"/>
    </source>
</evidence>
<gene>
    <name evidence="8" type="ORF">ACFMB1_12980</name>
</gene>
<organism evidence="8 9">
    <name type="scientific">Hyphococcus aureus</name>
    <dbReference type="NCBI Taxonomy" id="2666033"/>
    <lineage>
        <taxon>Bacteria</taxon>
        <taxon>Pseudomonadati</taxon>
        <taxon>Pseudomonadota</taxon>
        <taxon>Alphaproteobacteria</taxon>
        <taxon>Parvularculales</taxon>
        <taxon>Parvularculaceae</taxon>
        <taxon>Hyphococcus</taxon>
    </lineage>
</organism>
<feature type="signal peptide" evidence="7">
    <location>
        <begin position="1"/>
        <end position="35"/>
    </location>
</feature>
<dbReference type="PANTHER" id="PTHR38776">
    <property type="entry name" value="MLTA-INTERACTING PROTEIN-RELATED"/>
    <property type="match status" value="1"/>
</dbReference>
<evidence type="ECO:0000256" key="7">
    <source>
        <dbReference type="SAM" id="SignalP"/>
    </source>
</evidence>
<dbReference type="PANTHER" id="PTHR38776:SF1">
    <property type="entry name" value="MLTA-INTERACTING PROTEIN-RELATED"/>
    <property type="match status" value="1"/>
</dbReference>
<feature type="compositionally biased region" description="Basic and acidic residues" evidence="6">
    <location>
        <begin position="53"/>
        <end position="68"/>
    </location>
</feature>
<reference evidence="8 9" key="1">
    <citation type="submission" date="2024-09" db="EMBL/GenBank/DDBJ databases">
        <authorList>
            <person name="Zhang Z.-H."/>
        </authorList>
    </citation>
    <scope>NUCLEOTIDE SEQUENCE [LARGE SCALE GENOMIC DNA]</scope>
    <source>
        <strain evidence="8 9">HHTR114</strain>
    </source>
</reference>
<comment type="caution">
    <text evidence="8">The sequence shown here is derived from an EMBL/GenBank/DDBJ whole genome shotgun (WGS) entry which is preliminary data.</text>
</comment>
<keyword evidence="3 7" id="KW-0732">Signal</keyword>
<evidence type="ECO:0000256" key="5">
    <source>
        <dbReference type="ARBA" id="ARBA00023237"/>
    </source>
</evidence>
<evidence type="ECO:0000313" key="9">
    <source>
        <dbReference type="Proteomes" id="UP001596116"/>
    </source>
</evidence>
<feature type="region of interest" description="Disordered" evidence="6">
    <location>
        <begin position="41"/>
        <end position="71"/>
    </location>
</feature>
<dbReference type="Proteomes" id="UP001596116">
    <property type="component" value="Unassembled WGS sequence"/>
</dbReference>
<keyword evidence="5" id="KW-0998">Cell outer membrane</keyword>
<evidence type="ECO:0000256" key="1">
    <source>
        <dbReference type="ARBA" id="ARBA00004442"/>
    </source>
</evidence>
<feature type="chain" id="PRO_5046557430" evidence="7">
    <location>
        <begin position="36"/>
        <end position="368"/>
    </location>
</feature>
<dbReference type="InterPro" id="IPR010583">
    <property type="entry name" value="MipA"/>
</dbReference>
<keyword evidence="4" id="KW-0472">Membrane</keyword>
<evidence type="ECO:0000313" key="8">
    <source>
        <dbReference type="EMBL" id="MFC6036463.1"/>
    </source>
</evidence>
<comment type="subcellular location">
    <subcellularLocation>
        <location evidence="1">Cell outer membrane</location>
    </subcellularLocation>
</comment>